<evidence type="ECO:0000313" key="2">
    <source>
        <dbReference type="EMBL" id="SEQ57655.1"/>
    </source>
</evidence>
<dbReference type="InterPro" id="IPR008681">
    <property type="entry name" value="Neg-reg_MecA"/>
</dbReference>
<dbReference type="AlphaFoldDB" id="A0A1H9H5Q4"/>
<sequence length="239" mass="27792">MEMEHINENTVLIRVANQDLIDRGVNLVDLFTNPTQVEPFFHGLLEELDLLDFFEETEALTFQVMPNTEGLEIYVSESIRLRPPTANDKDTDDPNEDFINQLSDVLGANEIDILDLIGGNANQTLEDSEEDDSQEYEFDDEEIIQEDIVKTVIFNEFEDFIALSKQLRKEKIESSLFEHNQRYFLTIKISRHHPRQKDILAIVLEYGEESAIDKLVLQEYGQLIMSQNALETARKYFKR</sequence>
<dbReference type="Proteomes" id="UP000198556">
    <property type="component" value="Unassembled WGS sequence"/>
</dbReference>
<evidence type="ECO:0000256" key="1">
    <source>
        <dbReference type="ARBA" id="ARBA00005397"/>
    </source>
</evidence>
<dbReference type="InterPro" id="IPR038471">
    <property type="entry name" value="MecA_C_sf"/>
</dbReference>
<dbReference type="Pfam" id="PF05389">
    <property type="entry name" value="MecA"/>
    <property type="match status" value="1"/>
</dbReference>
<dbReference type="PIRSF" id="PIRSF029008">
    <property type="entry name" value="MecA"/>
    <property type="match status" value="1"/>
</dbReference>
<keyword evidence="3" id="KW-1185">Reference proteome</keyword>
<dbReference type="PANTHER" id="PTHR39161:SF1">
    <property type="entry name" value="ADAPTER PROTEIN MECA 1"/>
    <property type="match status" value="1"/>
</dbReference>
<reference evidence="2 3" key="1">
    <citation type="submission" date="2016-10" db="EMBL/GenBank/DDBJ databases">
        <authorList>
            <person name="de Groot N.N."/>
        </authorList>
    </citation>
    <scope>NUCLEOTIDE SEQUENCE [LARGE SCALE GENOMIC DNA]</scope>
    <source>
        <strain evidence="2 3">DSM 15827</strain>
    </source>
</reference>
<accession>A0A1H9H5Q4</accession>
<dbReference type="PANTHER" id="PTHR39161">
    <property type="entry name" value="ADAPTER PROTEIN MECA"/>
    <property type="match status" value="1"/>
</dbReference>
<proteinExistence type="inferred from homology"/>
<dbReference type="Gene3D" id="3.30.70.1950">
    <property type="match status" value="1"/>
</dbReference>
<organism evidence="2 3">
    <name type="scientific">Granulicatella balaenopterae</name>
    <dbReference type="NCBI Taxonomy" id="137733"/>
    <lineage>
        <taxon>Bacteria</taxon>
        <taxon>Bacillati</taxon>
        <taxon>Bacillota</taxon>
        <taxon>Bacilli</taxon>
        <taxon>Lactobacillales</taxon>
        <taxon>Carnobacteriaceae</taxon>
        <taxon>Granulicatella</taxon>
    </lineage>
</organism>
<dbReference type="OrthoDB" id="2360201at2"/>
<dbReference type="STRING" id="137733.SAMN05421767_1023"/>
<name>A0A1H9H5Q4_9LACT</name>
<dbReference type="EMBL" id="FOGF01000002">
    <property type="protein sequence ID" value="SEQ57655.1"/>
    <property type="molecule type" value="Genomic_DNA"/>
</dbReference>
<gene>
    <name evidence="2" type="ORF">SAMN05421767_1023</name>
</gene>
<evidence type="ECO:0000313" key="3">
    <source>
        <dbReference type="Proteomes" id="UP000198556"/>
    </source>
</evidence>
<comment type="similarity">
    <text evidence="1">Belongs to the MecA family.</text>
</comment>
<protein>
    <submittedName>
        <fullName evidence="2">Adapter protein MecA 1/2</fullName>
    </submittedName>
</protein>